<evidence type="ECO:0000256" key="3">
    <source>
        <dbReference type="SAM" id="SignalP"/>
    </source>
</evidence>
<dbReference type="Proteomes" id="UP000006683">
    <property type="component" value="Chromosome"/>
</dbReference>
<protein>
    <submittedName>
        <fullName evidence="4">Outer membrane chaperone Skp (OmpH)</fullName>
    </submittedName>
</protein>
<dbReference type="STRING" id="550540.Fbal_0961"/>
<reference evidence="4 5" key="1">
    <citation type="journal article" date="2010" name="Stand. Genomic Sci.">
        <title>Complete genome sequence of Ferrimonas balearica type strain (PAT).</title>
        <authorList>
            <person name="Nolan M."/>
            <person name="Sikorski J."/>
            <person name="Davenport K."/>
            <person name="Lucas S."/>
            <person name="Glavina Del Rio T."/>
            <person name="Tice H."/>
            <person name="Cheng J."/>
            <person name="Goodwin L."/>
            <person name="Pitluck S."/>
            <person name="Liolios K."/>
            <person name="Ivanova N."/>
            <person name="Mavromatis K."/>
            <person name="Ovchinnikova G."/>
            <person name="Pati A."/>
            <person name="Chen A."/>
            <person name="Palaniappan K."/>
            <person name="Land M."/>
            <person name="Hauser L."/>
            <person name="Chang Y."/>
            <person name="Jeffries C."/>
            <person name="Tapia R."/>
            <person name="Brettin T."/>
            <person name="Detter J."/>
            <person name="Han C."/>
            <person name="Yasawong M."/>
            <person name="Rohde M."/>
            <person name="Tindall B."/>
            <person name="Goker M."/>
            <person name="Woyke T."/>
            <person name="Bristow J."/>
            <person name="Eisen J."/>
            <person name="Markowitz V."/>
            <person name="Hugenholtz P."/>
            <person name="Kyrpides N."/>
            <person name="Klenk H."/>
            <person name="Lapidus A."/>
        </authorList>
    </citation>
    <scope>NUCLEOTIDE SEQUENCE [LARGE SCALE GENOMIC DNA]</scope>
    <source>
        <strain evidence="5">DSM 9799 / CCM 4581 / KCTC 23876 / PAT</strain>
    </source>
</reference>
<comment type="similarity">
    <text evidence="2">Belongs to the skp family.</text>
</comment>
<dbReference type="GeneID" id="67181207"/>
<dbReference type="InterPro" id="IPR005632">
    <property type="entry name" value="Chaperone_Skp"/>
</dbReference>
<accession>E1SU23</accession>
<dbReference type="GO" id="GO:0005829">
    <property type="term" value="C:cytosol"/>
    <property type="evidence" value="ECO:0007669"/>
    <property type="project" value="TreeGrafter"/>
</dbReference>
<dbReference type="Pfam" id="PF03938">
    <property type="entry name" value="OmpH"/>
    <property type="match status" value="1"/>
</dbReference>
<dbReference type="PANTHER" id="PTHR35089:SF1">
    <property type="entry name" value="CHAPERONE PROTEIN SKP"/>
    <property type="match status" value="1"/>
</dbReference>
<dbReference type="AlphaFoldDB" id="E1SU23"/>
<evidence type="ECO:0000313" key="5">
    <source>
        <dbReference type="Proteomes" id="UP000006683"/>
    </source>
</evidence>
<gene>
    <name evidence="4" type="ordered locus">Fbal_0961</name>
</gene>
<dbReference type="SMART" id="SM00935">
    <property type="entry name" value="OmpH"/>
    <property type="match status" value="1"/>
</dbReference>
<dbReference type="GO" id="GO:0050821">
    <property type="term" value="P:protein stabilization"/>
    <property type="evidence" value="ECO:0007669"/>
    <property type="project" value="TreeGrafter"/>
</dbReference>
<dbReference type="EMBL" id="CP002209">
    <property type="protein sequence ID" value="ADN75170.1"/>
    <property type="molecule type" value="Genomic_DNA"/>
</dbReference>
<feature type="signal peptide" evidence="3">
    <location>
        <begin position="1"/>
        <end position="21"/>
    </location>
</feature>
<evidence type="ECO:0000313" key="4">
    <source>
        <dbReference type="EMBL" id="ADN75170.1"/>
    </source>
</evidence>
<dbReference type="GO" id="GO:0051082">
    <property type="term" value="F:unfolded protein binding"/>
    <property type="evidence" value="ECO:0007669"/>
    <property type="project" value="InterPro"/>
</dbReference>
<name>E1SU23_FERBD</name>
<dbReference type="PIRSF" id="PIRSF002094">
    <property type="entry name" value="OMP26_Skp"/>
    <property type="match status" value="1"/>
</dbReference>
<dbReference type="SUPFAM" id="SSF111384">
    <property type="entry name" value="OmpH-like"/>
    <property type="match status" value="1"/>
</dbReference>
<evidence type="ECO:0000256" key="2">
    <source>
        <dbReference type="PIRNR" id="PIRNR002094"/>
    </source>
</evidence>
<dbReference type="RefSeq" id="WP_013344476.1">
    <property type="nucleotide sequence ID" value="NC_014541.1"/>
</dbReference>
<keyword evidence="5" id="KW-1185">Reference proteome</keyword>
<evidence type="ECO:0000256" key="1">
    <source>
        <dbReference type="ARBA" id="ARBA00022729"/>
    </source>
</evidence>
<dbReference type="KEGG" id="fbl:Fbal_0961"/>
<feature type="chain" id="PRO_5003151477" evidence="3">
    <location>
        <begin position="22"/>
        <end position="167"/>
    </location>
</feature>
<dbReference type="Gene3D" id="3.30.910.20">
    <property type="entry name" value="Skp domain"/>
    <property type="match status" value="1"/>
</dbReference>
<dbReference type="PANTHER" id="PTHR35089">
    <property type="entry name" value="CHAPERONE PROTEIN SKP"/>
    <property type="match status" value="1"/>
</dbReference>
<dbReference type="InterPro" id="IPR024930">
    <property type="entry name" value="Skp_dom_sf"/>
</dbReference>
<dbReference type="HOGENOM" id="CLU_101388_2_1_6"/>
<sequence length="167" mass="18335">MKKVIATAALMLATLAPAAMAEQKIAIVDMGAVVAQHPQREAIGQQMEKDFGERMAEVRKLQEELRGLAEKSQRDGALMSADQKTELERQAQALQSDLQLKGKALEEDMQKRQNQEQQKILMDVKRAIDSVAAAEGYDIVLEARAALFATDQVDISAKVVETISKGN</sequence>
<organism evidence="4 5">
    <name type="scientific">Ferrimonas balearica (strain DSM 9799 / CCM 4581 / KCTC 23876 / PAT)</name>
    <dbReference type="NCBI Taxonomy" id="550540"/>
    <lineage>
        <taxon>Bacteria</taxon>
        <taxon>Pseudomonadati</taxon>
        <taxon>Pseudomonadota</taxon>
        <taxon>Gammaproteobacteria</taxon>
        <taxon>Alteromonadales</taxon>
        <taxon>Ferrimonadaceae</taxon>
        <taxon>Ferrimonas</taxon>
    </lineage>
</organism>
<proteinExistence type="inferred from homology"/>
<keyword evidence="1 3" id="KW-0732">Signal</keyword>
<dbReference type="eggNOG" id="COG2825">
    <property type="taxonomic scope" value="Bacteria"/>
</dbReference>